<gene>
    <name evidence="1" type="ORF">SAMN05216334_10634</name>
</gene>
<dbReference type="AlphaFoldDB" id="A0A1H5TYN4"/>
<dbReference type="Proteomes" id="UP000236753">
    <property type="component" value="Unassembled WGS sequence"/>
</dbReference>
<evidence type="ECO:0000313" key="1">
    <source>
        <dbReference type="EMBL" id="SEF67945.1"/>
    </source>
</evidence>
<name>A0A1H5TYN4_9PROT</name>
<evidence type="ECO:0000313" key="2">
    <source>
        <dbReference type="Proteomes" id="UP000236753"/>
    </source>
</evidence>
<sequence length="52" mass="5779">MSIGNPITGSPFASKFEIKLNYINFYSAPEKDKRHPIPRVVITVKGVLFGAE</sequence>
<reference evidence="1 2" key="1">
    <citation type="submission" date="2016-10" db="EMBL/GenBank/DDBJ databases">
        <authorList>
            <person name="de Groot N.N."/>
        </authorList>
    </citation>
    <scope>NUCLEOTIDE SEQUENCE [LARGE SCALE GENOMIC DNA]</scope>
    <source>
        <strain evidence="1 2">Nm13</strain>
    </source>
</reference>
<organism evidence="1 2">
    <name type="scientific">Nitrosomonas ureae</name>
    <dbReference type="NCBI Taxonomy" id="44577"/>
    <lineage>
        <taxon>Bacteria</taxon>
        <taxon>Pseudomonadati</taxon>
        <taxon>Pseudomonadota</taxon>
        <taxon>Betaproteobacteria</taxon>
        <taxon>Nitrosomonadales</taxon>
        <taxon>Nitrosomonadaceae</taxon>
        <taxon>Nitrosomonas</taxon>
    </lineage>
</organism>
<dbReference type="EMBL" id="FNUX01000006">
    <property type="protein sequence ID" value="SEF67945.1"/>
    <property type="molecule type" value="Genomic_DNA"/>
</dbReference>
<protein>
    <submittedName>
        <fullName evidence="1">Uncharacterized protein</fullName>
    </submittedName>
</protein>
<proteinExistence type="predicted"/>
<accession>A0A1H5TYN4</accession>